<name>A0A1G2FA57_9BACT</name>
<organism evidence="3 4">
    <name type="scientific">Candidatus Portnoybacteria bacterium RBG_13_41_18</name>
    <dbReference type="NCBI Taxonomy" id="1801991"/>
    <lineage>
        <taxon>Bacteria</taxon>
        <taxon>Candidatus Portnoyibacteriota</taxon>
    </lineage>
</organism>
<evidence type="ECO:0000256" key="1">
    <source>
        <dbReference type="SAM" id="Phobius"/>
    </source>
</evidence>
<reference evidence="3 4" key="1">
    <citation type="journal article" date="2016" name="Nat. Commun.">
        <title>Thousands of microbial genomes shed light on interconnected biogeochemical processes in an aquifer system.</title>
        <authorList>
            <person name="Anantharaman K."/>
            <person name="Brown C.T."/>
            <person name="Hug L.A."/>
            <person name="Sharon I."/>
            <person name="Castelle C.J."/>
            <person name="Probst A.J."/>
            <person name="Thomas B.C."/>
            <person name="Singh A."/>
            <person name="Wilkins M.J."/>
            <person name="Karaoz U."/>
            <person name="Brodie E.L."/>
            <person name="Williams K.H."/>
            <person name="Hubbard S.S."/>
            <person name="Banfield J.F."/>
        </authorList>
    </citation>
    <scope>NUCLEOTIDE SEQUENCE [LARGE SCALE GENOMIC DNA]</scope>
</reference>
<dbReference type="PANTHER" id="PTHR22911:SF137">
    <property type="entry name" value="SOLUTE CARRIER FAMILY 35 MEMBER G2-RELATED"/>
    <property type="match status" value="1"/>
</dbReference>
<dbReference type="SUPFAM" id="SSF103481">
    <property type="entry name" value="Multidrug resistance efflux transporter EmrE"/>
    <property type="match status" value="2"/>
</dbReference>
<dbReference type="Proteomes" id="UP000177725">
    <property type="component" value="Unassembled WGS sequence"/>
</dbReference>
<evidence type="ECO:0000313" key="3">
    <source>
        <dbReference type="EMBL" id="OGZ34964.1"/>
    </source>
</evidence>
<keyword evidence="1" id="KW-0812">Transmembrane</keyword>
<accession>A0A1G2FA57</accession>
<keyword evidence="1" id="KW-0472">Membrane</keyword>
<feature type="domain" description="EamA" evidence="2">
    <location>
        <begin position="148"/>
        <end position="282"/>
    </location>
</feature>
<evidence type="ECO:0000259" key="2">
    <source>
        <dbReference type="Pfam" id="PF00892"/>
    </source>
</evidence>
<dbReference type="InterPro" id="IPR037185">
    <property type="entry name" value="EmrE-like"/>
</dbReference>
<dbReference type="InterPro" id="IPR000620">
    <property type="entry name" value="EamA_dom"/>
</dbReference>
<dbReference type="AlphaFoldDB" id="A0A1G2FA57"/>
<feature type="transmembrane region" description="Helical" evidence="1">
    <location>
        <begin position="211"/>
        <end position="231"/>
    </location>
</feature>
<feature type="domain" description="EamA" evidence="2">
    <location>
        <begin position="3"/>
        <end position="138"/>
    </location>
</feature>
<gene>
    <name evidence="3" type="ORF">A2174_00035</name>
</gene>
<feature type="transmembrane region" description="Helical" evidence="1">
    <location>
        <begin position="151"/>
        <end position="171"/>
    </location>
</feature>
<evidence type="ECO:0000313" key="4">
    <source>
        <dbReference type="Proteomes" id="UP000177725"/>
    </source>
</evidence>
<sequence length="301" mass="33064">MKKGLILVFATAIISGFSIFINKYGVVGINAYVFTFLKNISVMLLLGGFILLAKEWRSIIKLTKTQWLRLVVIGFIGGGAAFLLFFKGLSITSAAQGSFIHKTMFVYTMILAVMFLKEKIKKEMLIGGFLLLAGNLLALKSFNISFGLGDFYVFLATILWATENIISKYALKDLSGPIVAWGRMFFGAVLIMIFLAISGQLWIIGHLSLEQTLWIEITSLVLFGYVMTWYAGLKHIPVSLATTILLIGSPVTTFLAFVSSGKINSGEIISGSLIVVGLAFIFLFKKITKNQGQVVTDIDPL</sequence>
<protein>
    <recommendedName>
        <fullName evidence="2">EamA domain-containing protein</fullName>
    </recommendedName>
</protein>
<feature type="transmembrane region" description="Helical" evidence="1">
    <location>
        <begin position="98"/>
        <end position="116"/>
    </location>
</feature>
<feature type="transmembrane region" description="Helical" evidence="1">
    <location>
        <begin position="31"/>
        <end position="54"/>
    </location>
</feature>
<feature type="transmembrane region" description="Helical" evidence="1">
    <location>
        <begin position="263"/>
        <end position="284"/>
    </location>
</feature>
<feature type="transmembrane region" description="Helical" evidence="1">
    <location>
        <begin position="238"/>
        <end position="257"/>
    </location>
</feature>
<dbReference type="PANTHER" id="PTHR22911">
    <property type="entry name" value="ACYL-MALONYL CONDENSING ENZYME-RELATED"/>
    <property type="match status" value="1"/>
</dbReference>
<feature type="transmembrane region" description="Helical" evidence="1">
    <location>
        <begin position="123"/>
        <end position="139"/>
    </location>
</feature>
<dbReference type="EMBL" id="MHMV01000006">
    <property type="protein sequence ID" value="OGZ34964.1"/>
    <property type="molecule type" value="Genomic_DNA"/>
</dbReference>
<proteinExistence type="predicted"/>
<feature type="transmembrane region" description="Helical" evidence="1">
    <location>
        <begin position="183"/>
        <end position="205"/>
    </location>
</feature>
<comment type="caution">
    <text evidence="3">The sequence shown here is derived from an EMBL/GenBank/DDBJ whole genome shotgun (WGS) entry which is preliminary data.</text>
</comment>
<dbReference type="GO" id="GO:0016020">
    <property type="term" value="C:membrane"/>
    <property type="evidence" value="ECO:0007669"/>
    <property type="project" value="InterPro"/>
</dbReference>
<keyword evidence="1" id="KW-1133">Transmembrane helix</keyword>
<feature type="transmembrane region" description="Helical" evidence="1">
    <location>
        <begin position="5"/>
        <end position="25"/>
    </location>
</feature>
<dbReference type="Pfam" id="PF00892">
    <property type="entry name" value="EamA"/>
    <property type="match status" value="2"/>
</dbReference>
<feature type="transmembrane region" description="Helical" evidence="1">
    <location>
        <begin position="66"/>
        <end position="86"/>
    </location>
</feature>